<evidence type="ECO:0000313" key="2">
    <source>
        <dbReference type="EMBL" id="VDP21021.1"/>
    </source>
</evidence>
<organism evidence="3 4">
    <name type="scientific">Heligmosomoides polygyrus</name>
    <name type="common">Parasitic roundworm</name>
    <dbReference type="NCBI Taxonomy" id="6339"/>
    <lineage>
        <taxon>Eukaryota</taxon>
        <taxon>Metazoa</taxon>
        <taxon>Ecdysozoa</taxon>
        <taxon>Nematoda</taxon>
        <taxon>Chromadorea</taxon>
        <taxon>Rhabditida</taxon>
        <taxon>Rhabditina</taxon>
        <taxon>Rhabditomorpha</taxon>
        <taxon>Strongyloidea</taxon>
        <taxon>Heligmosomidae</taxon>
        <taxon>Heligmosomoides</taxon>
    </lineage>
</organism>
<sequence length="300" mass="33074">MLVNVNVYNARTRSYEALTIFLDSGSQPSFITASAVYRLGLSVSNRQSITLVTLGGHASSEPSGIVDKDRSGKEVFSAYHSAKCAGTPSDKEGDHKLNEEVNRLWSLKAIGITDDPDPEFDAKENERIVKEFNETAKVINGYLHRNIIDRRLIPRIFGQPQDIAKIASGLAQFGVSPLKIDTLYTDANTTLCYAPKPMRYPHAAVVLPPSLGGPHCGRITDPPRLSSLARLNDLLREAPQLDQGKNSLSVDGPSTVSSWSTLLIRHARRSSRFDSTQGTEKLQPRKDPSPKRPECRDDHD</sequence>
<accession>A0A183GE84</accession>
<proteinExistence type="predicted"/>
<accession>A0A3P8BG83</accession>
<dbReference type="WBParaSite" id="HPBE_0002062201-mRNA-1">
    <property type="protein sequence ID" value="HPBE_0002062201-mRNA-1"/>
    <property type="gene ID" value="HPBE_0002062201"/>
</dbReference>
<reference evidence="2 3" key="1">
    <citation type="submission" date="2018-11" db="EMBL/GenBank/DDBJ databases">
        <authorList>
            <consortium name="Pathogen Informatics"/>
        </authorList>
    </citation>
    <scope>NUCLEOTIDE SEQUENCE [LARGE SCALE GENOMIC DNA]</scope>
</reference>
<dbReference type="AlphaFoldDB" id="A0A183GE84"/>
<gene>
    <name evidence="2" type="ORF">HPBE_LOCUS20621</name>
</gene>
<protein>
    <submittedName>
        <fullName evidence="4">DUF1758 domain-containing protein</fullName>
    </submittedName>
</protein>
<evidence type="ECO:0000313" key="4">
    <source>
        <dbReference type="WBParaSite" id="HPBE_0002062201-mRNA-1"/>
    </source>
</evidence>
<name>A0A183GE84_HELPZ</name>
<keyword evidence="3" id="KW-1185">Reference proteome</keyword>
<feature type="compositionally biased region" description="Basic and acidic residues" evidence="1">
    <location>
        <begin position="282"/>
        <end position="300"/>
    </location>
</feature>
<evidence type="ECO:0000256" key="1">
    <source>
        <dbReference type="SAM" id="MobiDB-lite"/>
    </source>
</evidence>
<dbReference type="Proteomes" id="UP000050761">
    <property type="component" value="Unassembled WGS sequence"/>
</dbReference>
<dbReference type="EMBL" id="UZAH01032309">
    <property type="protein sequence ID" value="VDP21021.1"/>
    <property type="molecule type" value="Genomic_DNA"/>
</dbReference>
<reference evidence="4" key="2">
    <citation type="submission" date="2019-09" db="UniProtKB">
        <authorList>
            <consortium name="WormBaseParasite"/>
        </authorList>
    </citation>
    <scope>IDENTIFICATION</scope>
</reference>
<feature type="region of interest" description="Disordered" evidence="1">
    <location>
        <begin position="269"/>
        <end position="300"/>
    </location>
</feature>
<evidence type="ECO:0000313" key="3">
    <source>
        <dbReference type="Proteomes" id="UP000050761"/>
    </source>
</evidence>